<dbReference type="EMBL" id="CP001275">
    <property type="protein sequence ID" value="ACM05382.1"/>
    <property type="molecule type" value="Genomic_DNA"/>
</dbReference>
<feature type="transmembrane region" description="Helical" evidence="6">
    <location>
        <begin position="344"/>
        <end position="362"/>
    </location>
</feature>
<keyword evidence="8" id="KW-1185">Reference proteome</keyword>
<evidence type="ECO:0000256" key="1">
    <source>
        <dbReference type="ARBA" id="ARBA00004651"/>
    </source>
</evidence>
<protein>
    <submittedName>
        <fullName evidence="7">Amino acid permease superfamily</fullName>
    </submittedName>
</protein>
<feature type="transmembrane region" description="Helical" evidence="6">
    <location>
        <begin position="41"/>
        <end position="57"/>
    </location>
</feature>
<dbReference type="GO" id="GO:0005886">
    <property type="term" value="C:plasma membrane"/>
    <property type="evidence" value="ECO:0007669"/>
    <property type="project" value="UniProtKB-SubCell"/>
</dbReference>
<evidence type="ECO:0000256" key="3">
    <source>
        <dbReference type="ARBA" id="ARBA00022692"/>
    </source>
</evidence>
<comment type="subcellular location">
    <subcellularLocation>
        <location evidence="1">Cell membrane</location>
        <topology evidence="1">Multi-pass membrane protein</topology>
    </subcellularLocation>
</comment>
<evidence type="ECO:0000256" key="4">
    <source>
        <dbReference type="ARBA" id="ARBA00022989"/>
    </source>
</evidence>
<dbReference type="RefSeq" id="WP_015922265.1">
    <property type="nucleotide sequence ID" value="NC_011959.1"/>
</dbReference>
<dbReference type="Gene3D" id="1.20.1740.10">
    <property type="entry name" value="Amino acid/polyamine transporter I"/>
    <property type="match status" value="1"/>
</dbReference>
<dbReference type="InterPro" id="IPR050367">
    <property type="entry name" value="APC_superfamily"/>
</dbReference>
<dbReference type="AlphaFoldDB" id="B9L1Q4"/>
<dbReference type="PANTHER" id="PTHR42770">
    <property type="entry name" value="AMINO ACID TRANSPORTER-RELATED"/>
    <property type="match status" value="1"/>
</dbReference>
<evidence type="ECO:0000313" key="7">
    <source>
        <dbReference type="EMBL" id="ACM05382.1"/>
    </source>
</evidence>
<dbReference type="eggNOG" id="COG0531">
    <property type="taxonomic scope" value="Bacteria"/>
</dbReference>
<dbReference type="Proteomes" id="UP000000447">
    <property type="component" value="Chromosome"/>
</dbReference>
<feature type="transmembrane region" description="Helical" evidence="6">
    <location>
        <begin position="191"/>
        <end position="209"/>
    </location>
</feature>
<gene>
    <name evidence="7" type="ordered locus">trd_1316</name>
</gene>
<feature type="transmembrane region" description="Helical" evidence="6">
    <location>
        <begin position="160"/>
        <end position="179"/>
    </location>
</feature>
<feature type="transmembrane region" description="Helical" evidence="6">
    <location>
        <begin position="422"/>
        <end position="443"/>
    </location>
</feature>
<organism evidence="7 8">
    <name type="scientific">Thermomicrobium roseum (strain ATCC 27502 / DSM 5159 / P-2)</name>
    <dbReference type="NCBI Taxonomy" id="309801"/>
    <lineage>
        <taxon>Bacteria</taxon>
        <taxon>Pseudomonadati</taxon>
        <taxon>Thermomicrobiota</taxon>
        <taxon>Thermomicrobia</taxon>
        <taxon>Thermomicrobiales</taxon>
        <taxon>Thermomicrobiaceae</taxon>
        <taxon>Thermomicrobium</taxon>
    </lineage>
</organism>
<name>B9L1Q4_THERP</name>
<dbReference type="GO" id="GO:0022857">
    <property type="term" value="F:transmembrane transporter activity"/>
    <property type="evidence" value="ECO:0007669"/>
    <property type="project" value="InterPro"/>
</dbReference>
<dbReference type="Pfam" id="PF13520">
    <property type="entry name" value="AA_permease_2"/>
    <property type="match status" value="1"/>
</dbReference>
<feature type="transmembrane region" description="Helical" evidence="6">
    <location>
        <begin position="498"/>
        <end position="516"/>
    </location>
</feature>
<feature type="transmembrane region" description="Helical" evidence="6">
    <location>
        <begin position="283"/>
        <end position="304"/>
    </location>
</feature>
<dbReference type="InterPro" id="IPR002293">
    <property type="entry name" value="AA/rel_permease1"/>
</dbReference>
<evidence type="ECO:0000256" key="6">
    <source>
        <dbReference type="SAM" id="Phobius"/>
    </source>
</evidence>
<evidence type="ECO:0000313" key="8">
    <source>
        <dbReference type="Proteomes" id="UP000000447"/>
    </source>
</evidence>
<keyword evidence="3 6" id="KW-0812">Transmembrane</keyword>
<dbReference type="HOGENOM" id="CLU_034270_0_0_0"/>
<sequence>MSGMAAGRSWGRPRTFVREATGLTKELSLLDIFVYNTNNQNIGLGVLFILLFVPAFYPGASMLGGVLVAGLLALAHATTYAFFAAALPRSGGDYVYISRTLSPLLGFISSFNWLVWLSVYIGIPAAYFGQYGLSSLFRLLAAHYRNPDLMRFADFWQTPLGIFVAGTVLIVVFGSIFALGTKIYFRIQNVAFAFATLAVAVAGLVALLTSRETFIARFDEYVRAVGGVENAFQVAWESSGYQWHPFDAYQTFLSLSLPLYIVLYAITSSFIGGEVKNARRAQFFGMPGSVVYCTVWIVLLIAAFQKMVGYDGLGAIGAADPAALGLAFTPTFVELAGAVVHHNLLLILLIGLGFLLWTYVWLPINYLASTRILLAWSFDRLMPEILSYVSPRTHTPLVAILVVGILGEICLALYAWHIVLASIVGIFGWIVSFILTAIAAIVFPYRRREDFEASPVRWRVAGLPVMSIVGLLAVISLLICEVVFWLDPFVGLAHFPNVQILTVGVFIAGALVYWIAKTVQARRGIHIEYAFREIPPE</sequence>
<feature type="transmembrane region" description="Helical" evidence="6">
    <location>
        <begin position="63"/>
        <end position="83"/>
    </location>
</feature>
<proteinExistence type="predicted"/>
<feature type="transmembrane region" description="Helical" evidence="6">
    <location>
        <begin position="104"/>
        <end position="128"/>
    </location>
</feature>
<dbReference type="KEGG" id="tro:trd_1316"/>
<keyword evidence="4 6" id="KW-1133">Transmembrane helix</keyword>
<dbReference type="STRING" id="309801.trd_1316"/>
<dbReference type="PIRSF" id="PIRSF006060">
    <property type="entry name" value="AA_transporter"/>
    <property type="match status" value="1"/>
</dbReference>
<reference evidence="7 8" key="1">
    <citation type="journal article" date="2009" name="PLoS ONE">
        <title>Complete genome sequence of the aerobic CO-oxidizing thermophile Thermomicrobium roseum.</title>
        <authorList>
            <person name="Wu D."/>
            <person name="Raymond J."/>
            <person name="Wu M."/>
            <person name="Chatterji S."/>
            <person name="Ren Q."/>
            <person name="Graham J.E."/>
            <person name="Bryant D.A."/>
            <person name="Robb F."/>
            <person name="Colman A."/>
            <person name="Tallon L.J."/>
            <person name="Badger J.H."/>
            <person name="Madupu R."/>
            <person name="Ward N.L."/>
            <person name="Eisen J.A."/>
        </authorList>
    </citation>
    <scope>NUCLEOTIDE SEQUENCE [LARGE SCALE GENOMIC DNA]</scope>
    <source>
        <strain evidence="8">ATCC 27502 / DSM 5159 / P-2</strain>
    </source>
</reference>
<dbReference type="PANTHER" id="PTHR42770:SF7">
    <property type="entry name" value="MEMBRANE PROTEIN"/>
    <property type="match status" value="1"/>
</dbReference>
<feature type="transmembrane region" description="Helical" evidence="6">
    <location>
        <begin position="463"/>
        <end position="486"/>
    </location>
</feature>
<keyword evidence="5 6" id="KW-0472">Membrane</keyword>
<accession>B9L1Q4</accession>
<evidence type="ECO:0000256" key="5">
    <source>
        <dbReference type="ARBA" id="ARBA00023136"/>
    </source>
</evidence>
<evidence type="ECO:0000256" key="2">
    <source>
        <dbReference type="ARBA" id="ARBA00022475"/>
    </source>
</evidence>
<keyword evidence="2" id="KW-1003">Cell membrane</keyword>
<feature type="transmembrane region" description="Helical" evidence="6">
    <location>
        <begin position="248"/>
        <end position="271"/>
    </location>
</feature>
<dbReference type="OrthoDB" id="138827at2"/>
<feature type="transmembrane region" description="Helical" evidence="6">
    <location>
        <begin position="397"/>
        <end position="416"/>
    </location>
</feature>